<dbReference type="OrthoDB" id="1376825at2"/>
<dbReference type="Pfam" id="PF18962">
    <property type="entry name" value="Por_Secre_tail"/>
    <property type="match status" value="1"/>
</dbReference>
<keyword evidence="4" id="KW-1185">Reference proteome</keyword>
<evidence type="ECO:0000259" key="2">
    <source>
        <dbReference type="Pfam" id="PF18962"/>
    </source>
</evidence>
<sequence>MILLLCLNTNAQIITFTDCLLTNESFSKNDKIVIFPNPTKEILNISIDDIPEIPSITIYNTLGQIIEIVPHSQDLKSLDISLLKSGNYFIQIAYDKGIITKKFTKE</sequence>
<reference evidence="3 4" key="1">
    <citation type="submission" date="2018-04" db="EMBL/GenBank/DDBJ databases">
        <title>Flavobacterium sp. nov., isolated from glacier ice.</title>
        <authorList>
            <person name="Liu Q."/>
            <person name="Xin Y.-H."/>
        </authorList>
    </citation>
    <scope>NUCLEOTIDE SEQUENCE [LARGE SCALE GENOMIC DNA]</scope>
    <source>
        <strain evidence="3 4">RB1R5</strain>
    </source>
</reference>
<organism evidence="3 4">
    <name type="scientific">Flavobacterium psychrotolerans</name>
    <dbReference type="NCBI Taxonomy" id="2169410"/>
    <lineage>
        <taxon>Bacteria</taxon>
        <taxon>Pseudomonadati</taxon>
        <taxon>Bacteroidota</taxon>
        <taxon>Flavobacteriia</taxon>
        <taxon>Flavobacteriales</taxon>
        <taxon>Flavobacteriaceae</taxon>
        <taxon>Flavobacterium</taxon>
    </lineage>
</organism>
<dbReference type="AlphaFoldDB" id="A0A2U1JPE9"/>
<proteinExistence type="predicted"/>
<feature type="domain" description="Secretion system C-terminal sorting" evidence="2">
    <location>
        <begin position="34"/>
        <end position="103"/>
    </location>
</feature>
<dbReference type="NCBIfam" id="TIGR04183">
    <property type="entry name" value="Por_Secre_tail"/>
    <property type="match status" value="1"/>
</dbReference>
<dbReference type="Proteomes" id="UP000245449">
    <property type="component" value="Unassembled WGS sequence"/>
</dbReference>
<evidence type="ECO:0000313" key="3">
    <source>
        <dbReference type="EMBL" id="PWA06875.1"/>
    </source>
</evidence>
<dbReference type="InterPro" id="IPR026444">
    <property type="entry name" value="Secre_tail"/>
</dbReference>
<comment type="caution">
    <text evidence="3">The sequence shown here is derived from an EMBL/GenBank/DDBJ whole genome shotgun (WGS) entry which is preliminary data.</text>
</comment>
<dbReference type="EMBL" id="QCZI01000002">
    <property type="protein sequence ID" value="PWA06875.1"/>
    <property type="molecule type" value="Genomic_DNA"/>
</dbReference>
<evidence type="ECO:0000313" key="4">
    <source>
        <dbReference type="Proteomes" id="UP000245449"/>
    </source>
</evidence>
<name>A0A2U1JPE9_9FLAO</name>
<keyword evidence="1" id="KW-0732">Signal</keyword>
<accession>A0A2U1JPE9</accession>
<protein>
    <recommendedName>
        <fullName evidence="2">Secretion system C-terminal sorting domain-containing protein</fullName>
    </recommendedName>
</protein>
<evidence type="ECO:0000256" key="1">
    <source>
        <dbReference type="ARBA" id="ARBA00022729"/>
    </source>
</evidence>
<gene>
    <name evidence="3" type="ORF">DB895_02515</name>
</gene>